<dbReference type="Gene3D" id="2.70.40.10">
    <property type="match status" value="1"/>
</dbReference>
<evidence type="ECO:0000259" key="3">
    <source>
        <dbReference type="Pfam" id="PF00692"/>
    </source>
</evidence>
<keyword evidence="5" id="KW-1185">Reference proteome</keyword>
<gene>
    <name evidence="4" type="ORF">D5018_21440</name>
</gene>
<dbReference type="CDD" id="cd07557">
    <property type="entry name" value="trimeric_dUTPase"/>
    <property type="match status" value="1"/>
</dbReference>
<evidence type="ECO:0000256" key="2">
    <source>
        <dbReference type="ARBA" id="ARBA00023080"/>
    </source>
</evidence>
<name>A0A3L8PR22_9GAMM</name>
<dbReference type="InterPro" id="IPR033704">
    <property type="entry name" value="dUTPase_trimeric"/>
</dbReference>
<dbReference type="Pfam" id="PF00692">
    <property type="entry name" value="dUTPase"/>
    <property type="match status" value="1"/>
</dbReference>
<dbReference type="EMBL" id="QZEI01000207">
    <property type="protein sequence ID" value="RLV57654.1"/>
    <property type="molecule type" value="Genomic_DNA"/>
</dbReference>
<evidence type="ECO:0000256" key="1">
    <source>
        <dbReference type="ARBA" id="ARBA00022801"/>
    </source>
</evidence>
<protein>
    <recommendedName>
        <fullName evidence="3">dUTPase-like domain-containing protein</fullName>
    </recommendedName>
</protein>
<sequence length="202" mass="23021">MGKHMQLSASETIKLGLITGKDGELLRHEHYVGKSSVDLSVGEIIHKDEKGSSVVVEDYEILPQETVYLLSEQFINVKPGYVAYVFLKNRLSQGGLLALNTGIIDSGFNDPLSTLVTNFSKKNIEINSDEKTYFFRVVFHKISLGEYETLADFESKEYSYDIYKKYRKQDLRALPRFFLDPDSIKNKINDELSDKAIGIYTM</sequence>
<proteinExistence type="predicted"/>
<dbReference type="InterPro" id="IPR036157">
    <property type="entry name" value="dUTPase-like_sf"/>
</dbReference>
<evidence type="ECO:0000313" key="5">
    <source>
        <dbReference type="Proteomes" id="UP000281474"/>
    </source>
</evidence>
<keyword evidence="1" id="KW-0378">Hydrolase</keyword>
<dbReference type="SUPFAM" id="SSF51283">
    <property type="entry name" value="dUTPase-like"/>
    <property type="match status" value="1"/>
</dbReference>
<evidence type="ECO:0000313" key="4">
    <source>
        <dbReference type="EMBL" id="RLV57654.1"/>
    </source>
</evidence>
<dbReference type="GO" id="GO:0009117">
    <property type="term" value="P:nucleotide metabolic process"/>
    <property type="evidence" value="ECO:0007669"/>
    <property type="project" value="UniProtKB-KW"/>
</dbReference>
<dbReference type="AlphaFoldDB" id="A0A3L8PR22"/>
<keyword evidence="2" id="KW-0546">Nucleotide metabolism</keyword>
<dbReference type="GO" id="GO:0016787">
    <property type="term" value="F:hydrolase activity"/>
    <property type="evidence" value="ECO:0007669"/>
    <property type="project" value="UniProtKB-KW"/>
</dbReference>
<organism evidence="4 5">
    <name type="scientific">Parashewanella curva</name>
    <dbReference type="NCBI Taxonomy" id="2338552"/>
    <lineage>
        <taxon>Bacteria</taxon>
        <taxon>Pseudomonadati</taxon>
        <taxon>Pseudomonadota</taxon>
        <taxon>Gammaproteobacteria</taxon>
        <taxon>Alteromonadales</taxon>
        <taxon>Shewanellaceae</taxon>
        <taxon>Parashewanella</taxon>
    </lineage>
</organism>
<reference evidence="4 5" key="1">
    <citation type="submission" date="2018-09" db="EMBL/GenBank/DDBJ databases">
        <title>Phylogeny of the Shewanellaceae, and recommendation for two new genera, Pseudoshewanella and Parashewanella.</title>
        <authorList>
            <person name="Wang G."/>
        </authorList>
    </citation>
    <scope>NUCLEOTIDE SEQUENCE [LARGE SCALE GENOMIC DNA]</scope>
    <source>
        <strain evidence="4 5">C51</strain>
    </source>
</reference>
<dbReference type="OrthoDB" id="6401091at2"/>
<dbReference type="InterPro" id="IPR029054">
    <property type="entry name" value="dUTPase-like"/>
</dbReference>
<feature type="domain" description="dUTPase-like" evidence="3">
    <location>
        <begin position="55"/>
        <end position="144"/>
    </location>
</feature>
<dbReference type="Proteomes" id="UP000281474">
    <property type="component" value="Unassembled WGS sequence"/>
</dbReference>
<accession>A0A3L8PR22</accession>
<comment type="caution">
    <text evidence="4">The sequence shown here is derived from an EMBL/GenBank/DDBJ whole genome shotgun (WGS) entry which is preliminary data.</text>
</comment>